<evidence type="ECO:0000313" key="2">
    <source>
        <dbReference type="EMBL" id="CAE7630641.1"/>
    </source>
</evidence>
<dbReference type="GO" id="GO:0016491">
    <property type="term" value="F:oxidoreductase activity"/>
    <property type="evidence" value="ECO:0007669"/>
    <property type="project" value="InterPro"/>
</dbReference>
<comment type="caution">
    <text evidence="2">The sequence shown here is derived from an EMBL/GenBank/DDBJ whole genome shotgun (WGS) entry which is preliminary data.</text>
</comment>
<dbReference type="InterPro" id="IPR008927">
    <property type="entry name" value="6-PGluconate_DH-like_C_sf"/>
</dbReference>
<dbReference type="Gene3D" id="3.40.50.720">
    <property type="entry name" value="NAD(P)-binding Rossmann-like Domain"/>
    <property type="match status" value="1"/>
</dbReference>
<dbReference type="Pfam" id="PF02317">
    <property type="entry name" value="Octopine_DH"/>
    <property type="match status" value="1"/>
</dbReference>
<feature type="domain" description="Opine dehydrogenase" evidence="1">
    <location>
        <begin position="195"/>
        <end position="360"/>
    </location>
</feature>
<dbReference type="OrthoDB" id="6058913at2759"/>
<dbReference type="PANTHER" id="PTHR38015:SF1">
    <property type="entry name" value="OPINE DEHYDROGENASE DOMAIN-CONTAINING PROTEIN"/>
    <property type="match status" value="1"/>
</dbReference>
<keyword evidence="3" id="KW-1185">Reference proteome</keyword>
<dbReference type="SUPFAM" id="SSF48179">
    <property type="entry name" value="6-phosphogluconate dehydrogenase C-terminal domain-like"/>
    <property type="match status" value="1"/>
</dbReference>
<dbReference type="InterPro" id="IPR036291">
    <property type="entry name" value="NAD(P)-bd_dom_sf"/>
</dbReference>
<dbReference type="PANTHER" id="PTHR38015">
    <property type="entry name" value="BLR6086 PROTEIN"/>
    <property type="match status" value="1"/>
</dbReference>
<protein>
    <submittedName>
        <fullName evidence="2">Odh protein</fullName>
    </submittedName>
</protein>
<dbReference type="SUPFAM" id="SSF51735">
    <property type="entry name" value="NAD(P)-binding Rossmann-fold domains"/>
    <property type="match status" value="1"/>
</dbReference>
<dbReference type="InterPro" id="IPR003421">
    <property type="entry name" value="Opine_DH"/>
</dbReference>
<dbReference type="EMBL" id="CAJNJA010029565">
    <property type="protein sequence ID" value="CAE7630641.1"/>
    <property type="molecule type" value="Genomic_DNA"/>
</dbReference>
<reference evidence="2" key="1">
    <citation type="submission" date="2021-02" db="EMBL/GenBank/DDBJ databases">
        <authorList>
            <person name="Dougan E. K."/>
            <person name="Rhodes N."/>
            <person name="Thang M."/>
            <person name="Chan C."/>
        </authorList>
    </citation>
    <scope>NUCLEOTIDE SEQUENCE</scope>
</reference>
<name>A0A812VGB2_9DINO</name>
<dbReference type="InterPro" id="IPR051729">
    <property type="entry name" value="Opine/Lysopine_DH"/>
</dbReference>
<dbReference type="Gene3D" id="1.10.1040.10">
    <property type="entry name" value="N-(1-d-carboxylethyl)-l-norvaline Dehydrogenase, domain 2"/>
    <property type="match status" value="1"/>
</dbReference>
<organism evidence="2 3">
    <name type="scientific">Symbiodinium necroappetens</name>
    <dbReference type="NCBI Taxonomy" id="1628268"/>
    <lineage>
        <taxon>Eukaryota</taxon>
        <taxon>Sar</taxon>
        <taxon>Alveolata</taxon>
        <taxon>Dinophyceae</taxon>
        <taxon>Suessiales</taxon>
        <taxon>Symbiodiniaceae</taxon>
        <taxon>Symbiodinium</taxon>
    </lineage>
</organism>
<evidence type="ECO:0000313" key="3">
    <source>
        <dbReference type="Proteomes" id="UP000601435"/>
    </source>
</evidence>
<dbReference type="AlphaFoldDB" id="A0A812VGB2"/>
<sequence>MSGSDAEFTVLCCGGGNAAQVATGLFAVRYKTIAVSFFADEAAKWKDALGDAEFELTTPGGGVMKSKPKDITNDPSVAKDADLILLVVPSFAHGEYFEKFAPYMKPGTIVATMPARSGGDILFASKLGDKAKDMIFCGFETLPWACRFTEWGKKATILGTKNNILAAVTPVSATKKALAKLQGLLGVNPQVLESPNNLGISLRNPGMIVHPGVMYGRWSPESWDGNPKDEAPLFYQGVDDFTETVLTGMTDEVQLLCRKMEEVAQGLDMKDACTLKQWYLDCYDGQMKDTSSLKACMNTNAAYDGLKHPCKEVDGKFMPDLKYRYLAEDIPTGLCFAKGLAEIVGLETPTIDKVMKWGQECIGLEIMVDGKMTGKDLAKTRAPQGMGITTLEAFLTASKIEAKTAASAVPLAM</sequence>
<evidence type="ECO:0000259" key="1">
    <source>
        <dbReference type="Pfam" id="PF02317"/>
    </source>
</evidence>
<dbReference type="Proteomes" id="UP000601435">
    <property type="component" value="Unassembled WGS sequence"/>
</dbReference>
<dbReference type="InterPro" id="IPR013328">
    <property type="entry name" value="6PGD_dom2"/>
</dbReference>
<proteinExistence type="predicted"/>
<accession>A0A812VGB2</accession>
<gene>
    <name evidence="2" type="primary">odh</name>
    <name evidence="2" type="ORF">SNEC2469_LOCUS17761</name>
</gene>